<dbReference type="RefSeq" id="WP_380115144.1">
    <property type="nucleotide sequence ID" value="NZ_JBHSIU010000013.1"/>
</dbReference>
<organism evidence="3 4">
    <name type="scientific">Dactylosporangium cerinum</name>
    <dbReference type="NCBI Taxonomy" id="1434730"/>
    <lineage>
        <taxon>Bacteria</taxon>
        <taxon>Bacillati</taxon>
        <taxon>Actinomycetota</taxon>
        <taxon>Actinomycetes</taxon>
        <taxon>Micromonosporales</taxon>
        <taxon>Micromonosporaceae</taxon>
        <taxon>Dactylosporangium</taxon>
    </lineage>
</organism>
<evidence type="ECO:0000313" key="4">
    <source>
        <dbReference type="Proteomes" id="UP001595912"/>
    </source>
</evidence>
<dbReference type="SUPFAM" id="SSF69635">
    <property type="entry name" value="Type III secretory system chaperone-like"/>
    <property type="match status" value="1"/>
</dbReference>
<dbReference type="Proteomes" id="UP001595912">
    <property type="component" value="Unassembled WGS sequence"/>
</dbReference>
<evidence type="ECO:0000259" key="2">
    <source>
        <dbReference type="Pfam" id="PF22551"/>
    </source>
</evidence>
<dbReference type="InterPro" id="IPR054343">
    <property type="entry name" value="TY-Chap_M"/>
</dbReference>
<keyword evidence="4" id="KW-1185">Reference proteome</keyword>
<dbReference type="EMBL" id="JBHSIU010000013">
    <property type="protein sequence ID" value="MFC4998887.1"/>
    <property type="molecule type" value="Genomic_DNA"/>
</dbReference>
<dbReference type="Pfam" id="PF22551">
    <property type="entry name" value="TY-Chap1"/>
    <property type="match status" value="1"/>
</dbReference>
<feature type="region of interest" description="Disordered" evidence="1">
    <location>
        <begin position="137"/>
        <end position="156"/>
    </location>
</feature>
<reference evidence="4" key="1">
    <citation type="journal article" date="2019" name="Int. J. Syst. Evol. Microbiol.">
        <title>The Global Catalogue of Microorganisms (GCM) 10K type strain sequencing project: providing services to taxonomists for standard genome sequencing and annotation.</title>
        <authorList>
            <consortium name="The Broad Institute Genomics Platform"/>
            <consortium name="The Broad Institute Genome Sequencing Center for Infectious Disease"/>
            <person name="Wu L."/>
            <person name="Ma J."/>
        </authorList>
    </citation>
    <scope>NUCLEOTIDE SEQUENCE [LARGE SCALE GENOMIC DNA]</scope>
    <source>
        <strain evidence="4">CGMCC 4.7152</strain>
    </source>
</reference>
<evidence type="ECO:0000313" key="3">
    <source>
        <dbReference type="EMBL" id="MFC4998887.1"/>
    </source>
</evidence>
<proteinExistence type="predicted"/>
<dbReference type="Gene3D" id="3.30.1460.10">
    <property type="match status" value="1"/>
</dbReference>
<feature type="domain" description="TY-Chap central" evidence="2">
    <location>
        <begin position="7"/>
        <end position="138"/>
    </location>
</feature>
<evidence type="ECO:0000256" key="1">
    <source>
        <dbReference type="SAM" id="MobiDB-lite"/>
    </source>
</evidence>
<name>A0ABV9VR89_9ACTN</name>
<sequence>MSIDAAVRTRVHRLLTDYLGGQPVPDDLSVTPAAIRSGTAVVYLRLVANDPPFVRVFSPLLRRLQCSPQLLTELNELNSRLNFVRLFWRDDSVIASYELMAETLDATELGNACDWVADAADYYDVRLHDQFGGELAFAPPPTSQHPADTPHGKMGA</sequence>
<gene>
    <name evidence="3" type="ORF">ACFPIJ_13705</name>
</gene>
<accession>A0ABV9VR89</accession>
<protein>
    <recommendedName>
        <fullName evidence="2">TY-Chap central domain-containing protein</fullName>
    </recommendedName>
</protein>
<comment type="caution">
    <text evidence="3">The sequence shown here is derived from an EMBL/GenBank/DDBJ whole genome shotgun (WGS) entry which is preliminary data.</text>
</comment>